<reference evidence="1 2" key="1">
    <citation type="submission" date="2024-10" db="EMBL/GenBank/DDBJ databases">
        <title>The Natural Products Discovery Center: Release of the First 8490 Sequenced Strains for Exploring Actinobacteria Biosynthetic Diversity.</title>
        <authorList>
            <person name="Kalkreuter E."/>
            <person name="Kautsar S.A."/>
            <person name="Yang D."/>
            <person name="Bader C.D."/>
            <person name="Teijaro C.N."/>
            <person name="Fluegel L."/>
            <person name="Davis C.M."/>
            <person name="Simpson J.R."/>
            <person name="Lauterbach L."/>
            <person name="Steele A.D."/>
            <person name="Gui C."/>
            <person name="Meng S."/>
            <person name="Li G."/>
            <person name="Viehrig K."/>
            <person name="Ye F."/>
            <person name="Su P."/>
            <person name="Kiefer A.F."/>
            <person name="Nichols A."/>
            <person name="Cepeda A.J."/>
            <person name="Yan W."/>
            <person name="Fan B."/>
            <person name="Jiang Y."/>
            <person name="Adhikari A."/>
            <person name="Zheng C.-J."/>
            <person name="Schuster L."/>
            <person name="Cowan T.M."/>
            <person name="Smanski M.J."/>
            <person name="Chevrette M.G."/>
            <person name="De Carvalho L.P.S."/>
            <person name="Shen B."/>
        </authorList>
    </citation>
    <scope>NUCLEOTIDE SEQUENCE [LARGE SCALE GENOMIC DNA]</scope>
    <source>
        <strain evidence="1 2">NPDC087045</strain>
    </source>
</reference>
<evidence type="ECO:0000313" key="2">
    <source>
        <dbReference type="Proteomes" id="UP001617427"/>
    </source>
</evidence>
<sequence>MKSRATCLLCHRNPPIENSHILPKLIVTAISKQLEDRGFREMSSMKLRVERTLVGPFFCLCCEKKFGRFEDDFTRIYLDPYFDNDQITIESQSLLLLFAMSVLWRVLAYTLTQDSYSDKFPYLLQAEERWRGYLEGKNKDVGAHKCYLVLDREFTKDQIQSSAHLTRIDLRYGIAQGITFTQIWGALALSRHVVYAKLGPFLFIGELKEFFEGQTDHLLEPWHDLTSTEPFCLLHDPAASAPKDIVAMADRIFSQWQWRDDYMKPERRNKLQATLSALSEDSQFKRLLKEDMAMFNSSPTNE</sequence>
<protein>
    <submittedName>
        <fullName evidence="1">Uncharacterized protein</fullName>
    </submittedName>
</protein>
<gene>
    <name evidence="1" type="ORF">ACIPEN_08470</name>
</gene>
<dbReference type="EMBL" id="JBIUZV010000004">
    <property type="protein sequence ID" value="MFJ3045849.1"/>
    <property type="molecule type" value="Genomic_DNA"/>
</dbReference>
<dbReference type="RefSeq" id="WP_402699670.1">
    <property type="nucleotide sequence ID" value="NZ_JBIUZV010000004.1"/>
</dbReference>
<proteinExistence type="predicted"/>
<comment type="caution">
    <text evidence="1">The sequence shown here is derived from an EMBL/GenBank/DDBJ whole genome shotgun (WGS) entry which is preliminary data.</text>
</comment>
<accession>A0ABW8EY68</accession>
<organism evidence="1 2">
    <name type="scientific">Herbaspirillum chlorophenolicum</name>
    <dbReference type="NCBI Taxonomy" id="211589"/>
    <lineage>
        <taxon>Bacteria</taxon>
        <taxon>Pseudomonadati</taxon>
        <taxon>Pseudomonadota</taxon>
        <taxon>Betaproteobacteria</taxon>
        <taxon>Burkholderiales</taxon>
        <taxon>Oxalobacteraceae</taxon>
        <taxon>Herbaspirillum</taxon>
    </lineage>
</organism>
<evidence type="ECO:0000313" key="1">
    <source>
        <dbReference type="EMBL" id="MFJ3045849.1"/>
    </source>
</evidence>
<name>A0ABW8EY68_9BURK</name>
<dbReference type="Proteomes" id="UP001617427">
    <property type="component" value="Unassembled WGS sequence"/>
</dbReference>
<keyword evidence="2" id="KW-1185">Reference proteome</keyword>